<evidence type="ECO:0000313" key="1">
    <source>
        <dbReference type="EMBL" id="KAJ7101241.1"/>
    </source>
</evidence>
<comment type="caution">
    <text evidence="1">The sequence shown here is derived from an EMBL/GenBank/DDBJ whole genome shotgun (WGS) entry which is preliminary data.</text>
</comment>
<keyword evidence="2" id="KW-1185">Reference proteome</keyword>
<gene>
    <name evidence="1" type="ORF">B0H15DRAFT_815435</name>
</gene>
<accession>A0AAD6UEW8</accession>
<proteinExistence type="predicted"/>
<protein>
    <submittedName>
        <fullName evidence="1">Uncharacterized protein</fullName>
    </submittedName>
</protein>
<reference evidence="1" key="1">
    <citation type="submission" date="2023-03" db="EMBL/GenBank/DDBJ databases">
        <title>Massive genome expansion in bonnet fungi (Mycena s.s.) driven by repeated elements and novel gene families across ecological guilds.</title>
        <authorList>
            <consortium name="Lawrence Berkeley National Laboratory"/>
            <person name="Harder C.B."/>
            <person name="Miyauchi S."/>
            <person name="Viragh M."/>
            <person name="Kuo A."/>
            <person name="Thoen E."/>
            <person name="Andreopoulos B."/>
            <person name="Lu D."/>
            <person name="Skrede I."/>
            <person name="Drula E."/>
            <person name="Henrissat B."/>
            <person name="Morin E."/>
            <person name="Kohler A."/>
            <person name="Barry K."/>
            <person name="LaButti K."/>
            <person name="Morin E."/>
            <person name="Salamov A."/>
            <person name="Lipzen A."/>
            <person name="Mereny Z."/>
            <person name="Hegedus B."/>
            <person name="Baldrian P."/>
            <person name="Stursova M."/>
            <person name="Weitz H."/>
            <person name="Taylor A."/>
            <person name="Grigoriev I.V."/>
            <person name="Nagy L.G."/>
            <person name="Martin F."/>
            <person name="Kauserud H."/>
        </authorList>
    </citation>
    <scope>NUCLEOTIDE SEQUENCE</scope>
    <source>
        <strain evidence="1">CBHHK173m</strain>
    </source>
</reference>
<sequence length="207" mass="21804">MSHRSHDDGRLPGTLYRLPHLPAARDSLLLPAAYDALPSRLHELDRHLRDMADHTKDALLLQVKTPGQVLAAPPAPTRPAHISAILDDDRCLHPAPHPLTALDSPLHANDALPHEPKLHLHHTADTLVGVHPAAHPLCLPAAQVPRPPLRPASFPSGAGRHGARTLSTGSATNALCPGGARIAMASRAAKSAARAGKEKENIAAVVG</sequence>
<dbReference type="AlphaFoldDB" id="A0AAD6UEW8"/>
<dbReference type="Proteomes" id="UP001222325">
    <property type="component" value="Unassembled WGS sequence"/>
</dbReference>
<dbReference type="EMBL" id="JARJCN010000004">
    <property type="protein sequence ID" value="KAJ7101241.1"/>
    <property type="molecule type" value="Genomic_DNA"/>
</dbReference>
<name>A0AAD6UEW8_9AGAR</name>
<evidence type="ECO:0000313" key="2">
    <source>
        <dbReference type="Proteomes" id="UP001222325"/>
    </source>
</evidence>
<organism evidence="1 2">
    <name type="scientific">Mycena belliarum</name>
    <dbReference type="NCBI Taxonomy" id="1033014"/>
    <lineage>
        <taxon>Eukaryota</taxon>
        <taxon>Fungi</taxon>
        <taxon>Dikarya</taxon>
        <taxon>Basidiomycota</taxon>
        <taxon>Agaricomycotina</taxon>
        <taxon>Agaricomycetes</taxon>
        <taxon>Agaricomycetidae</taxon>
        <taxon>Agaricales</taxon>
        <taxon>Marasmiineae</taxon>
        <taxon>Mycenaceae</taxon>
        <taxon>Mycena</taxon>
    </lineage>
</organism>